<dbReference type="GO" id="GO:0005737">
    <property type="term" value="C:cytoplasm"/>
    <property type="evidence" value="ECO:0007669"/>
    <property type="project" value="TreeGrafter"/>
</dbReference>
<comment type="similarity">
    <text evidence="1 2">Belongs to the UPF0235 family.</text>
</comment>
<evidence type="ECO:0000313" key="3">
    <source>
        <dbReference type="EMBL" id="OGY51757.1"/>
    </source>
</evidence>
<dbReference type="PANTHER" id="PTHR13420:SF7">
    <property type="entry name" value="UPF0235 PROTEIN C15ORF40"/>
    <property type="match status" value="1"/>
</dbReference>
<dbReference type="Proteomes" id="UP000178501">
    <property type="component" value="Unassembled WGS sequence"/>
</dbReference>
<evidence type="ECO:0000256" key="1">
    <source>
        <dbReference type="ARBA" id="ARBA00010364"/>
    </source>
</evidence>
<evidence type="ECO:0000256" key="2">
    <source>
        <dbReference type="HAMAP-Rule" id="MF_00634"/>
    </source>
</evidence>
<evidence type="ECO:0000313" key="4">
    <source>
        <dbReference type="Proteomes" id="UP000178501"/>
    </source>
</evidence>
<dbReference type="SMART" id="SM01152">
    <property type="entry name" value="DUF167"/>
    <property type="match status" value="1"/>
</dbReference>
<dbReference type="InterPro" id="IPR003746">
    <property type="entry name" value="DUF167"/>
</dbReference>
<dbReference type="PANTHER" id="PTHR13420">
    <property type="entry name" value="UPF0235 PROTEIN C15ORF40"/>
    <property type="match status" value="1"/>
</dbReference>
<protein>
    <recommendedName>
        <fullName evidence="2">UPF0235 protein A3J65_03865</fullName>
    </recommendedName>
</protein>
<name>A0A1G1YJW1_9BACT</name>
<reference evidence="3 4" key="1">
    <citation type="journal article" date="2016" name="Nat. Commun.">
        <title>Thousands of microbial genomes shed light on interconnected biogeochemical processes in an aquifer system.</title>
        <authorList>
            <person name="Anantharaman K."/>
            <person name="Brown C.T."/>
            <person name="Hug L.A."/>
            <person name="Sharon I."/>
            <person name="Castelle C.J."/>
            <person name="Probst A.J."/>
            <person name="Thomas B.C."/>
            <person name="Singh A."/>
            <person name="Wilkins M.J."/>
            <person name="Karaoz U."/>
            <person name="Brodie E.L."/>
            <person name="Williams K.H."/>
            <person name="Hubbard S.S."/>
            <person name="Banfield J.F."/>
        </authorList>
    </citation>
    <scope>NUCLEOTIDE SEQUENCE [LARGE SCALE GENOMIC DNA]</scope>
</reference>
<dbReference type="AlphaFoldDB" id="A0A1G1YJW1"/>
<comment type="caution">
    <text evidence="3">The sequence shown here is derived from an EMBL/GenBank/DDBJ whole genome shotgun (WGS) entry which is preliminary data.</text>
</comment>
<dbReference type="Pfam" id="PF02594">
    <property type="entry name" value="DUF167"/>
    <property type="match status" value="1"/>
</dbReference>
<proteinExistence type="inferred from homology"/>
<organism evidence="3 4">
    <name type="scientific">Candidatus Buchananbacteria bacterium RIFCSPHIGHO2_02_FULL_45_11b</name>
    <dbReference type="NCBI Taxonomy" id="1797541"/>
    <lineage>
        <taxon>Bacteria</taxon>
        <taxon>Candidatus Buchananiibacteriota</taxon>
    </lineage>
</organism>
<accession>A0A1G1YJW1</accession>
<dbReference type="NCBIfam" id="TIGR00251">
    <property type="entry name" value="DUF167 family protein"/>
    <property type="match status" value="1"/>
</dbReference>
<dbReference type="HAMAP" id="MF_00634">
    <property type="entry name" value="UPF0235"/>
    <property type="match status" value="1"/>
</dbReference>
<dbReference type="Gene3D" id="3.30.1200.10">
    <property type="entry name" value="YggU-like"/>
    <property type="match status" value="1"/>
</dbReference>
<gene>
    <name evidence="3" type="ORF">A3J65_03865</name>
</gene>
<dbReference type="InterPro" id="IPR036591">
    <property type="entry name" value="YggU-like_sf"/>
</dbReference>
<sequence length="72" mass="8202">MNLRIRVLPSAKQTQIVEEKGNYLKIKLHSPAREGKANKELIEVLADKFKVSKSRVEIIKGLAAKDKVVRIY</sequence>
<dbReference type="SUPFAM" id="SSF69786">
    <property type="entry name" value="YggU-like"/>
    <property type="match status" value="1"/>
</dbReference>
<dbReference type="EMBL" id="MHIK01000024">
    <property type="protein sequence ID" value="OGY51757.1"/>
    <property type="molecule type" value="Genomic_DNA"/>
</dbReference>